<organism evidence="4 5">
    <name type="scientific">Glycomyces artemisiae</name>
    <dbReference type="NCBI Taxonomy" id="1076443"/>
    <lineage>
        <taxon>Bacteria</taxon>
        <taxon>Bacillati</taxon>
        <taxon>Actinomycetota</taxon>
        <taxon>Actinomycetes</taxon>
        <taxon>Glycomycetales</taxon>
        <taxon>Glycomycetaceae</taxon>
        <taxon>Glycomyces</taxon>
    </lineage>
</organism>
<comment type="similarity">
    <text evidence="1">Belongs to the CdaR family.</text>
</comment>
<dbReference type="PANTHER" id="PTHR33744">
    <property type="entry name" value="CARBOHYDRATE DIACID REGULATOR"/>
    <property type="match status" value="1"/>
</dbReference>
<dbReference type="Pfam" id="PF17853">
    <property type="entry name" value="GGDEF_2"/>
    <property type="match status" value="1"/>
</dbReference>
<dbReference type="Proteomes" id="UP000574690">
    <property type="component" value="Unassembled WGS sequence"/>
</dbReference>
<evidence type="ECO:0000259" key="2">
    <source>
        <dbReference type="Pfam" id="PF13556"/>
    </source>
</evidence>
<dbReference type="Pfam" id="PF13556">
    <property type="entry name" value="HTH_30"/>
    <property type="match status" value="1"/>
</dbReference>
<evidence type="ECO:0000256" key="1">
    <source>
        <dbReference type="ARBA" id="ARBA00006754"/>
    </source>
</evidence>
<feature type="domain" description="PucR C-terminal helix-turn-helix" evidence="2">
    <location>
        <begin position="342"/>
        <end position="399"/>
    </location>
</feature>
<protein>
    <submittedName>
        <fullName evidence="4">Helix-turn-helix domain-containing protein</fullName>
    </submittedName>
</protein>
<sequence>MTTELQRLLDALGKRLRRNVTVDDQSLRQLAFSSHEYPGMDRLREESILTRDVRPAVSEWIFGAGARTAPGPFRPPVKPEIGASTQRLCVPVRQQGTLLGFIWILEGDDRLSETELQTVLNSVDTIAVIMQRDQLAGELHRSLARELLRDLVVPGDAAARAHAAAELVDEELFVAGEPAFVVFVSLHAEDRPLLEAERGTLGAWLERITGRLSDRRHISLVRRNHGMLLLSDKDPLLAGAAKHTLIEELLVKLEADLPGIEPVAGIGNVVEDLAGVHASYRQAERAARVVRHVRGLERMASFDRLGVYGLLTLIPPADLTVDALPGGLLRLLEGGPKGEQLAVTLEAFLDNAGDVQLTAEQMFVHRTTLYYRLQRIEEVTGVKLASGEDRLAFHLGLKVARLLGRFDDQV</sequence>
<evidence type="ECO:0000313" key="4">
    <source>
        <dbReference type="EMBL" id="NUQ91197.1"/>
    </source>
</evidence>
<evidence type="ECO:0000313" key="5">
    <source>
        <dbReference type="Proteomes" id="UP000574690"/>
    </source>
</evidence>
<accession>A0A850CH47</accession>
<proteinExistence type="inferred from homology"/>
<evidence type="ECO:0000259" key="3">
    <source>
        <dbReference type="Pfam" id="PF17853"/>
    </source>
</evidence>
<dbReference type="AlphaFoldDB" id="A0A850CH47"/>
<name>A0A850CH47_9ACTN</name>
<dbReference type="InterPro" id="IPR041522">
    <property type="entry name" value="CdaR_GGDEF"/>
</dbReference>
<dbReference type="PANTHER" id="PTHR33744:SF1">
    <property type="entry name" value="DNA-BINDING TRANSCRIPTIONAL ACTIVATOR ADER"/>
    <property type="match status" value="1"/>
</dbReference>
<dbReference type="InterPro" id="IPR025736">
    <property type="entry name" value="PucR_C-HTH_dom"/>
</dbReference>
<feature type="domain" description="CdaR GGDEF-like" evidence="3">
    <location>
        <begin position="180"/>
        <end position="289"/>
    </location>
</feature>
<dbReference type="InterPro" id="IPR051448">
    <property type="entry name" value="CdaR-like_regulators"/>
</dbReference>
<reference evidence="4 5" key="1">
    <citation type="submission" date="2020-05" db="EMBL/GenBank/DDBJ databases">
        <title>DNA-SIP metagenomic assembled genomes.</title>
        <authorList>
            <person name="Yu J."/>
        </authorList>
    </citation>
    <scope>NUCLEOTIDE SEQUENCE [LARGE SCALE GENOMIC DNA]</scope>
    <source>
        <strain evidence="4">Bin5.27</strain>
    </source>
</reference>
<gene>
    <name evidence="4" type="ORF">HOQ43_22365</name>
</gene>
<dbReference type="EMBL" id="JABFXE010000927">
    <property type="protein sequence ID" value="NUQ91197.1"/>
    <property type="molecule type" value="Genomic_DNA"/>
</dbReference>
<dbReference type="InterPro" id="IPR042070">
    <property type="entry name" value="PucR_C-HTH_sf"/>
</dbReference>
<comment type="caution">
    <text evidence="4">The sequence shown here is derived from an EMBL/GenBank/DDBJ whole genome shotgun (WGS) entry which is preliminary data.</text>
</comment>
<dbReference type="Gene3D" id="1.10.10.2840">
    <property type="entry name" value="PucR C-terminal helix-turn-helix domain"/>
    <property type="match status" value="1"/>
</dbReference>